<dbReference type="Pfam" id="PF10282">
    <property type="entry name" value="Lactonase"/>
    <property type="match status" value="4"/>
</dbReference>
<reference evidence="4 5" key="1">
    <citation type="submission" date="2016-10" db="EMBL/GenBank/DDBJ databases">
        <authorList>
            <person name="de Groot N.N."/>
        </authorList>
    </citation>
    <scope>NUCLEOTIDE SEQUENCE [LARGE SCALE GENOMIC DNA]</scope>
    <source>
        <strain evidence="4">MBHS1</strain>
    </source>
</reference>
<sequence length="2315" mass="237604">MTKMTASINFPFIRQCLILLFFYVFSAQVQALTFIQAQIHNQNGVSGLAGATSVALSPDSKQVYATGLNSDSIVVFSRDAQGSLTFQESHAEGIATVSGMNGPNHVLLSPDGKQVYVASLLGSAIAQFNRDTSTGSLSFIEAVTDGVRGANGLTAPNHLAMDSNGLHLYVTSSVGLSSFSRDSSSGALSFISLQQNGTGGVANLSGANSAVVSGDGKQVYAIALADNAIVTFNRNTTSGDLSFVGSHVNGVAGIDGLGGAYDLDISNDGTYLFATGSSDNALVVFQRNVADGSLTYLETHYNGIAGVTGLLSPRAITSSTDNQKVYVGGNSSNALVMFDVLGSASTTGHLSFIEAQVNGINGVQGIAGISDIQLTADNSQLYTSAIISQAVALFSANAADLSLSMSAPVQGEINQPLVYLLKVSNLGPETASAVTVNNTLAVTANFVSATSSQGSCSHNSGLLVCSLGNLAAGSSIDINLTLNTSIAGTLSNTATVSAPEPDVNPNNNSASAAIEVVSKIPLADLAVTLQASPNPVNAGSALDYSASISNLGPDAAENSQLQFILPTGTTLDSFSAEQGSCQSPVGNQVNCTLGTVMSGVDTHIQFRLITPALSSTLAASVSVSADQSDPDPNNNSASLSVDATNLQTDLELLSLTADKTDVALGQTLLYTAVFANPGTWDTSSIKLSQVFTPANGVIYQASNTNAPNAPNPGSPCVERAQGDIDCSLGTLDALGNPPTFALQISVLPTLPGSLSALAGLSANATDVLPDNNEQSLNVNVTGEATDAEVTLLAVPNPASVGNPVVFTATIRNTSADGTITGLTLTSNVPSQTQFIGALPAQGTCSENVGQIQCVLGDIAPETSTTVAITLKPLTETPIQLSAQIGSTSFDPNPGNDAASLIVNVGQPSVDLAATLSATPEPVLVGDELTYHSTITNQGPDPASAAVVTLNLPANVVYIAATVDQQNANCLENSGVVSCALGSLASSASAVLDIRTLSQTVTTLEASISVNSIETDPDLSNNTATVSSTVFGPKDLSFYAAYVDATLDSNGQLITGLQGVTPVALSPDGKHLYAGGFLANALLVMARDVTDGTLTVIEVLREGENGVSGLNKPAAIDFNADGSQVFVSGFGGNTLSRFERNASTGQLSFAQVVQPDTLTSPYSLISRDGFLYVASLGTDSVLVFQASDLSLLETHNNSTGGQGLNGVNTLAISPDGLQLYAVSMLDHALVVFNRDAASGSLSFAQVFSNGNGASGLSGADGLVVSPDNRHIYVAGGNDNSVVAFQRDLTANTLSFVASNTSGQLFGVAGLAINPAGSNLYAASTNANSLSVFTRDSQSGKLDLTTQFFNQQDGVSGLGGARSVIASSDGQHMYATGLIDHAITLFRLPSADLQISAEAAPAQPSTGQDITYSLTASNTGLDDATGVVLTASLDPGLNPVTAMSSKGAPCTIAGQNVLCQIGALLKNTQASVTITATPVEQGELSLRSTLNATQVDPDETNNQSVLTLDVLGTANLMINMTTDAAIVAQEADVTYQITVTNGGPDSATQVTLTNILPASLSFVSGNFNGQACVDNSGVVTCILDTLLTQAEALGEIRLKTLQAGTVLNNVEVTSEQNDPSLPNRATASIEVVLNVIDTDVDNTGQILSNYTITETGVVRNGSLSGNINNNGLLENVTVLPDGLITGTGQLSGIINNQGTLENARLAANTVINGGTITGIVAGDANAPGAVTATIAAGAQLSHVLINIGSVVDPAAVLGAGVRFSDASLIPAGINLNGIFSLLHEPYTQAWSVNLNQDVTLSDPPLLDAINALPMLSGNGMVLGQFPYGHLLTSLPPGAVSMIPLLVSQMPIGTPAGVEVNSDGSVIFTTPTGRSVLALSALRSPEVMSALITPFGLTMQAQFDGSLDIPLAVLGSRLHMRPDLVILPPSAPDNGVMPGEFAILPSALPNVPLYALLFNDEAGTRWQQNLYSSAIDNNAWTALEAIPGIDAVTLNLNGSLSVLLGADSHGGILDYTILPGVATGSPYVDLQPITDRNADGVADLMVIYPNGDQQILFYLPPPDLADEVQAIPVVQQLALQVSRTAENYLQLDHPATGNRYMLNPGPRVDAPAGSVPNMTINLDGSLFFITPALKQFSAQPVVQNLTLFNQALSGLNLGPATLDSNGNLRIADGAVNRQMARPDPLSTLLSTLAPVGSAAGLSLQPSGIPGIENMQLVFADEQGRLRQQLIFPASDNPTALADFLSAQAGVTEVNFILNGQVQINGSSSVNGMLTYAVNQSGTPGAMQLTPIPDVNGDTIADFVIHYLDGSTQILYRLN</sequence>
<name>A0A1H6F4H0_9GAMM</name>
<dbReference type="NCBIfam" id="TIGR01451">
    <property type="entry name" value="B_ant_repeat"/>
    <property type="match status" value="5"/>
</dbReference>
<feature type="domain" description="DUF11" evidence="3">
    <location>
        <begin position="910"/>
        <end position="1026"/>
    </location>
</feature>
<dbReference type="PANTHER" id="PTHR30344">
    <property type="entry name" value="6-PHOSPHOGLUCONOLACTONASE-RELATED"/>
    <property type="match status" value="1"/>
</dbReference>
<dbReference type="Pfam" id="PF01345">
    <property type="entry name" value="DUF11"/>
    <property type="match status" value="6"/>
</dbReference>
<dbReference type="SUPFAM" id="SSF63829">
    <property type="entry name" value="Calcium-dependent phosphotriesterase"/>
    <property type="match status" value="1"/>
</dbReference>
<feature type="domain" description="DUF11" evidence="3">
    <location>
        <begin position="1390"/>
        <end position="1505"/>
    </location>
</feature>
<dbReference type="InterPro" id="IPR050282">
    <property type="entry name" value="Cycloisomerase_2"/>
</dbReference>
<dbReference type="InterPro" id="IPR019405">
    <property type="entry name" value="Lactonase_7-beta_prop"/>
</dbReference>
<comment type="similarity">
    <text evidence="1">Belongs to the cycloisomerase 2 family.</text>
</comment>
<dbReference type="Gene3D" id="2.60.40.10">
    <property type="entry name" value="Immunoglobulins"/>
    <property type="match status" value="4"/>
</dbReference>
<dbReference type="InterPro" id="IPR001434">
    <property type="entry name" value="OmcB-like_DUF11"/>
</dbReference>
<proteinExistence type="inferred from homology"/>
<gene>
    <name evidence="4" type="ORF">MBHS_00911</name>
</gene>
<dbReference type="Gene3D" id="2.130.10.10">
    <property type="entry name" value="YVTN repeat-like/Quinoprotein amine dehydrogenase"/>
    <property type="match status" value="4"/>
</dbReference>
<evidence type="ECO:0000313" key="4">
    <source>
        <dbReference type="EMBL" id="SEH05058.1"/>
    </source>
</evidence>
<dbReference type="PANTHER" id="PTHR30344:SF1">
    <property type="entry name" value="6-PHOSPHOGLUCONOLACTONASE"/>
    <property type="match status" value="1"/>
</dbReference>
<dbReference type="InterPro" id="IPR015943">
    <property type="entry name" value="WD40/YVTN_repeat-like_dom_sf"/>
</dbReference>
<evidence type="ECO:0000259" key="3">
    <source>
        <dbReference type="Pfam" id="PF01345"/>
    </source>
</evidence>
<dbReference type="InterPro" id="IPR013783">
    <property type="entry name" value="Ig-like_fold"/>
</dbReference>
<evidence type="ECO:0000256" key="2">
    <source>
        <dbReference type="ARBA" id="ARBA00022526"/>
    </source>
</evidence>
<feature type="domain" description="DUF11" evidence="3">
    <location>
        <begin position="789"/>
        <end position="900"/>
    </location>
</feature>
<accession>A0A1H6F4H0</accession>
<dbReference type="InterPro" id="IPR001680">
    <property type="entry name" value="WD40_rpt"/>
</dbReference>
<dbReference type="GO" id="GO:0006006">
    <property type="term" value="P:glucose metabolic process"/>
    <property type="evidence" value="ECO:0007669"/>
    <property type="project" value="UniProtKB-KW"/>
</dbReference>
<feature type="domain" description="DUF11" evidence="3">
    <location>
        <begin position="1514"/>
        <end position="1621"/>
    </location>
</feature>
<feature type="domain" description="DUF11" evidence="3">
    <location>
        <begin position="400"/>
        <end position="514"/>
    </location>
</feature>
<dbReference type="EMBL" id="FMSV02000152">
    <property type="protein sequence ID" value="SEH05058.1"/>
    <property type="molecule type" value="Genomic_DNA"/>
</dbReference>
<keyword evidence="5" id="KW-1185">Reference proteome</keyword>
<dbReference type="SMART" id="SM00320">
    <property type="entry name" value="WD40"/>
    <property type="match status" value="7"/>
</dbReference>
<dbReference type="InterPro" id="IPR047589">
    <property type="entry name" value="DUF11_rpt"/>
</dbReference>
<protein>
    <submittedName>
        <fullName evidence="4">6-phosphogluconolactonase</fullName>
    </submittedName>
</protein>
<dbReference type="OrthoDB" id="5618952at2"/>
<keyword evidence="2" id="KW-0313">Glucose metabolism</keyword>
<dbReference type="GO" id="GO:0017057">
    <property type="term" value="F:6-phosphogluconolactonase activity"/>
    <property type="evidence" value="ECO:0007669"/>
    <property type="project" value="TreeGrafter"/>
</dbReference>
<dbReference type="SUPFAM" id="SSF75011">
    <property type="entry name" value="3-carboxy-cis,cis-mucoante lactonizing enzyme"/>
    <property type="match status" value="1"/>
</dbReference>
<evidence type="ECO:0000256" key="1">
    <source>
        <dbReference type="ARBA" id="ARBA00005564"/>
    </source>
</evidence>
<keyword evidence="2" id="KW-0119">Carbohydrate metabolism</keyword>
<dbReference type="Proteomes" id="UP000236724">
    <property type="component" value="Unassembled WGS sequence"/>
</dbReference>
<feature type="domain" description="DUF11" evidence="3">
    <location>
        <begin position="524"/>
        <end position="641"/>
    </location>
</feature>
<organism evidence="4 5">
    <name type="scientific">Candidatus Venteria ishoeyi</name>
    <dbReference type="NCBI Taxonomy" id="1899563"/>
    <lineage>
        <taxon>Bacteria</taxon>
        <taxon>Pseudomonadati</taxon>
        <taxon>Pseudomonadota</taxon>
        <taxon>Gammaproteobacteria</taxon>
        <taxon>Thiotrichales</taxon>
        <taxon>Thiotrichaceae</taxon>
        <taxon>Venteria</taxon>
    </lineage>
</organism>
<evidence type="ECO:0000313" key="5">
    <source>
        <dbReference type="Proteomes" id="UP000236724"/>
    </source>
</evidence>